<evidence type="ECO:0000313" key="2">
    <source>
        <dbReference type="Proteomes" id="UP001409585"/>
    </source>
</evidence>
<comment type="caution">
    <text evidence="1">The sequence shown here is derived from an EMBL/GenBank/DDBJ whole genome shotgun (WGS) entry which is preliminary data.</text>
</comment>
<name>A0AAV3U696_9ALTE</name>
<evidence type="ECO:0000313" key="1">
    <source>
        <dbReference type="EMBL" id="GAA4951320.1"/>
    </source>
</evidence>
<protein>
    <submittedName>
        <fullName evidence="1">Uncharacterized protein</fullName>
    </submittedName>
</protein>
<dbReference type="RefSeq" id="WP_345425334.1">
    <property type="nucleotide sequence ID" value="NZ_AP031496.1"/>
</dbReference>
<reference evidence="2" key="1">
    <citation type="journal article" date="2019" name="Int. J. Syst. Evol. Microbiol.">
        <title>The Global Catalogue of Microorganisms (GCM) 10K type strain sequencing project: providing services to taxonomists for standard genome sequencing and annotation.</title>
        <authorList>
            <consortium name="The Broad Institute Genomics Platform"/>
            <consortium name="The Broad Institute Genome Sequencing Center for Infectious Disease"/>
            <person name="Wu L."/>
            <person name="Ma J."/>
        </authorList>
    </citation>
    <scope>NUCLEOTIDE SEQUENCE [LARGE SCALE GENOMIC DNA]</scope>
    <source>
        <strain evidence="2">JCM 19134</strain>
    </source>
</reference>
<sequence>MMAMQPALDYSATRVALTPINLRETYILLMQSSPVLAKRLQNEIQVQRRRQGAVAEDYLGLNLNIETIGQIIVELTKLGEQVLHSTNPRALERALLKELIECWLSLAEWMLTDVEITDTVVH</sequence>
<proteinExistence type="predicted"/>
<organism evidence="1 2">
    <name type="scientific">Halioxenophilus aromaticivorans</name>
    <dbReference type="NCBI Taxonomy" id="1306992"/>
    <lineage>
        <taxon>Bacteria</taxon>
        <taxon>Pseudomonadati</taxon>
        <taxon>Pseudomonadota</taxon>
        <taxon>Gammaproteobacteria</taxon>
        <taxon>Alteromonadales</taxon>
        <taxon>Alteromonadaceae</taxon>
        <taxon>Halioxenophilus</taxon>
    </lineage>
</organism>
<keyword evidence="2" id="KW-1185">Reference proteome</keyword>
<dbReference type="EMBL" id="BAABLX010000029">
    <property type="protein sequence ID" value="GAA4951320.1"/>
    <property type="molecule type" value="Genomic_DNA"/>
</dbReference>
<accession>A0AAV3U696</accession>
<gene>
    <name evidence="1" type="ORF">GCM10025791_34720</name>
</gene>
<dbReference type="AlphaFoldDB" id="A0AAV3U696"/>
<dbReference type="Proteomes" id="UP001409585">
    <property type="component" value="Unassembled WGS sequence"/>
</dbReference>